<proteinExistence type="predicted"/>
<dbReference type="Proteomes" id="UP000236569">
    <property type="component" value="Unassembled WGS sequence"/>
</dbReference>
<dbReference type="InterPro" id="IPR013783">
    <property type="entry name" value="Ig-like_fold"/>
</dbReference>
<dbReference type="AlphaFoldDB" id="A0A2I9DL16"/>
<dbReference type="Pfam" id="PF01345">
    <property type="entry name" value="DUF11"/>
    <property type="match status" value="1"/>
</dbReference>
<sequence length="999" mass="108598">MTPPVNPPTKPPAANTCATITVNLQNVKAVDGKVQAPVVIKNAAGKAVFTGTATSGQKLSTMFEAGTYTVAAQEMQGYQPESNTPQSVTLDCAANANGLVTLSYRTQQAQQQQQVRSIGFTTDPAVTDSMGQGLPFNPEVNANKNVRLYASQTEEPVLVQMVVRDAAGAPVAGARVNVSADSDDVTIIAGHVQMGASASPLGIRAQAVAATATAFSDANGIVRFTVYATSAPSQGTPVKFVVSASDASDAPTSSALAEFKMFFTNMSHLYYADGSGRLLPSGQRLGGNVGSFDNNWFNPSERIHSFATLAYAKQPQQGPVAVGGGQDAPFPGYVTYTLTGPSDRLFLTTNSGAISGSGSVTVGGGQNVYLRPALDVRAEELPLSTGVRADYYYQVRYGSTVYDFLLKSYNFTKTFSGAILQIEKTGPNILTWTGFQRVSPNSPAHNPYAPDDVNLPPRLDRGTSTATTEDNFTVGKTYTYTIRVRNSSTTTPARDVTVRDELPAELGYVLGSARIVNANGTPTGGTLNADYDLNTHTIDFNTVGDLAPGAELRIAIDVYPRHKPGYAWNDNDRNGDADPVTDLRGVYGLTPPETIADLNTEYEDPYDIKNRAKASASNAAEVDAYKYINIVRPVARITKTALDQEVVSNQQARFNIRVDNFDRSTLNETDSRIRNAYARLKALFPNEYPQEGFLYNARIEDTYGPAFSGPVARDENGNLITLERSDQMNGDRRVGLNLGTLLNGTSRTITMSLRGEVIGNRNQNCVRLFAWNLNQLYRGNPNEYLQFEGPDNGQLNASYELDNGRNFLEDCAYVDIVGKPAWGHDLWDHYVTAEEFDRDNGTDAYPVGSPFVYDTYYDNEGTNSATNVFINAALPRMVNLRNSSSIYLGFWSDFLSENPTANLTLHQFDLRDPSTWTATFGDTTVTLIPADDQRSFRFHVDNMEPGERIGLEFQVVASQKGDDFFNTTMTWDQGGGRTIVDNEHTYITDAMGMPDPSGK</sequence>
<gene>
    <name evidence="2" type="ORF">DAERI_050120</name>
</gene>
<dbReference type="Gene3D" id="2.60.40.10">
    <property type="entry name" value="Immunoglobulins"/>
    <property type="match status" value="1"/>
</dbReference>
<dbReference type="Gene3D" id="2.60.40.740">
    <property type="match status" value="1"/>
</dbReference>
<dbReference type="NCBIfam" id="TIGR01451">
    <property type="entry name" value="B_ant_repeat"/>
    <property type="match status" value="1"/>
</dbReference>
<accession>A0A2I9DL16</accession>
<reference evidence="3" key="1">
    <citation type="submission" date="2018-01" db="EMBL/GenBank/DDBJ databases">
        <title>Draft Genome Sequence of the Radioresistant Bacterium Deinococcus aerius TR0125, Isolated from the Higher Atmosphere above Japan.</title>
        <authorList>
            <person name="Satoh K."/>
            <person name="Arai H."/>
            <person name="Sanzen T."/>
            <person name="Kawaguchi Y."/>
            <person name="Hayashi H."/>
            <person name="Yokobori S."/>
            <person name="Yamagishi A."/>
            <person name="Oono Y."/>
            <person name="Narumi I."/>
        </authorList>
    </citation>
    <scope>NUCLEOTIDE SEQUENCE [LARGE SCALE GENOMIC DNA]</scope>
    <source>
        <strain evidence="3">TR0125</strain>
    </source>
</reference>
<protein>
    <recommendedName>
        <fullName evidence="1">DUF11 domain-containing protein</fullName>
    </recommendedName>
</protein>
<keyword evidence="3" id="KW-1185">Reference proteome</keyword>
<evidence type="ECO:0000259" key="1">
    <source>
        <dbReference type="Pfam" id="PF01345"/>
    </source>
</evidence>
<organism evidence="2 3">
    <name type="scientific">Deinococcus aerius</name>
    <dbReference type="NCBI Taxonomy" id="200253"/>
    <lineage>
        <taxon>Bacteria</taxon>
        <taxon>Thermotogati</taxon>
        <taxon>Deinococcota</taxon>
        <taxon>Deinococci</taxon>
        <taxon>Deinococcales</taxon>
        <taxon>Deinococcaceae</taxon>
        <taxon>Deinococcus</taxon>
    </lineage>
</organism>
<dbReference type="InterPro" id="IPR001434">
    <property type="entry name" value="OmcB-like_DUF11"/>
</dbReference>
<evidence type="ECO:0000313" key="3">
    <source>
        <dbReference type="Proteomes" id="UP000236569"/>
    </source>
</evidence>
<dbReference type="RefSeq" id="WP_235610313.1">
    <property type="nucleotide sequence ID" value="NZ_BFAG01000005.1"/>
</dbReference>
<name>A0A2I9DL16_9DEIO</name>
<dbReference type="InterPro" id="IPR047589">
    <property type="entry name" value="DUF11_rpt"/>
</dbReference>
<comment type="caution">
    <text evidence="2">The sequence shown here is derived from an EMBL/GenBank/DDBJ whole genome shotgun (WGS) entry which is preliminary data.</text>
</comment>
<evidence type="ECO:0000313" key="2">
    <source>
        <dbReference type="EMBL" id="GBF05611.1"/>
    </source>
</evidence>
<dbReference type="EMBL" id="BFAG01000005">
    <property type="protein sequence ID" value="GBF05611.1"/>
    <property type="molecule type" value="Genomic_DNA"/>
</dbReference>
<feature type="domain" description="DUF11" evidence="1">
    <location>
        <begin position="468"/>
        <end position="556"/>
    </location>
</feature>